<accession>A0A4Z2HVS4</accession>
<keyword evidence="3" id="KW-1185">Reference proteome</keyword>
<reference evidence="2 3" key="1">
    <citation type="submission" date="2019-03" db="EMBL/GenBank/DDBJ databases">
        <title>First draft genome of Liparis tanakae, snailfish: a comprehensive survey of snailfish specific genes.</title>
        <authorList>
            <person name="Kim W."/>
            <person name="Song I."/>
            <person name="Jeong J.-H."/>
            <person name="Kim D."/>
            <person name="Kim S."/>
            <person name="Ryu S."/>
            <person name="Song J.Y."/>
            <person name="Lee S.K."/>
        </authorList>
    </citation>
    <scope>NUCLEOTIDE SEQUENCE [LARGE SCALE GENOMIC DNA]</scope>
    <source>
        <tissue evidence="2">Muscle</tissue>
    </source>
</reference>
<gene>
    <name evidence="2" type="ORF">EYF80_019812</name>
</gene>
<protein>
    <submittedName>
        <fullName evidence="2">Uncharacterized protein</fullName>
    </submittedName>
</protein>
<organism evidence="2 3">
    <name type="scientific">Liparis tanakae</name>
    <name type="common">Tanaka's snailfish</name>
    <dbReference type="NCBI Taxonomy" id="230148"/>
    <lineage>
        <taxon>Eukaryota</taxon>
        <taxon>Metazoa</taxon>
        <taxon>Chordata</taxon>
        <taxon>Craniata</taxon>
        <taxon>Vertebrata</taxon>
        <taxon>Euteleostomi</taxon>
        <taxon>Actinopterygii</taxon>
        <taxon>Neopterygii</taxon>
        <taxon>Teleostei</taxon>
        <taxon>Neoteleostei</taxon>
        <taxon>Acanthomorphata</taxon>
        <taxon>Eupercaria</taxon>
        <taxon>Perciformes</taxon>
        <taxon>Cottioidei</taxon>
        <taxon>Cottales</taxon>
        <taxon>Liparidae</taxon>
        <taxon>Liparis</taxon>
    </lineage>
</organism>
<evidence type="ECO:0000256" key="1">
    <source>
        <dbReference type="SAM" id="MobiDB-lite"/>
    </source>
</evidence>
<dbReference type="EMBL" id="SRLO01000169">
    <property type="protein sequence ID" value="TNN69939.1"/>
    <property type="molecule type" value="Genomic_DNA"/>
</dbReference>
<comment type="caution">
    <text evidence="2">The sequence shown here is derived from an EMBL/GenBank/DDBJ whole genome shotgun (WGS) entry which is preliminary data.</text>
</comment>
<dbReference type="Proteomes" id="UP000314294">
    <property type="component" value="Unassembled WGS sequence"/>
</dbReference>
<feature type="region of interest" description="Disordered" evidence="1">
    <location>
        <begin position="1"/>
        <end position="25"/>
    </location>
</feature>
<dbReference type="AlphaFoldDB" id="A0A4Z2HVS4"/>
<sequence length="231" mass="25168">MATVYGHGRRTPSPPTGKSGGSSRREKLIRLKSKFVDSGGDVLQGGSSLGGGESMDGLQSPVAMTSHTCYREKQHQTTVKSGLLGVGDAWYLLQLLPPPLLADDLTVENHRGGGQTERRRLSRAALHKRLQSIEKPIRHGVVPPETNLRVILLVGRPHGAHLVPQRDVLAVLEGRPLRALVVFGELHRSLAALGQQRPVRQEGVLLPRRHVHAVGGAAILRGEQRKLYRVI</sequence>
<name>A0A4Z2HVS4_9TELE</name>
<evidence type="ECO:0000313" key="2">
    <source>
        <dbReference type="EMBL" id="TNN69939.1"/>
    </source>
</evidence>
<evidence type="ECO:0000313" key="3">
    <source>
        <dbReference type="Proteomes" id="UP000314294"/>
    </source>
</evidence>
<proteinExistence type="predicted"/>